<dbReference type="InterPro" id="IPR036508">
    <property type="entry name" value="Chitin-bd_dom_sf"/>
</dbReference>
<evidence type="ECO:0000259" key="3">
    <source>
        <dbReference type="PROSITE" id="PS50940"/>
    </source>
</evidence>
<dbReference type="SMART" id="SM00494">
    <property type="entry name" value="ChtBD2"/>
    <property type="match status" value="1"/>
</dbReference>
<dbReference type="PROSITE" id="PS50940">
    <property type="entry name" value="CHIT_BIND_II"/>
    <property type="match status" value="1"/>
</dbReference>
<accession>A0A8K0DGL5</accession>
<feature type="compositionally biased region" description="Basic residues" evidence="1">
    <location>
        <begin position="332"/>
        <end position="371"/>
    </location>
</feature>
<dbReference type="Proteomes" id="UP000801492">
    <property type="component" value="Unassembled WGS sequence"/>
</dbReference>
<evidence type="ECO:0000313" key="4">
    <source>
        <dbReference type="EMBL" id="KAF2902916.1"/>
    </source>
</evidence>
<keyword evidence="5" id="KW-1185">Reference proteome</keyword>
<feature type="compositionally biased region" description="Low complexity" evidence="1">
    <location>
        <begin position="243"/>
        <end position="311"/>
    </location>
</feature>
<dbReference type="OrthoDB" id="10601265at2759"/>
<name>A0A8K0DGL5_IGNLU</name>
<dbReference type="InterPro" id="IPR002557">
    <property type="entry name" value="Chitin-bd_dom"/>
</dbReference>
<evidence type="ECO:0000256" key="1">
    <source>
        <dbReference type="SAM" id="MobiDB-lite"/>
    </source>
</evidence>
<feature type="chain" id="PRO_5035481460" description="Chitin-binding type-2 domain-containing protein" evidence="2">
    <location>
        <begin position="22"/>
        <end position="467"/>
    </location>
</feature>
<feature type="region of interest" description="Disordered" evidence="1">
    <location>
        <begin position="243"/>
        <end position="381"/>
    </location>
</feature>
<dbReference type="AlphaFoldDB" id="A0A8K0DGL5"/>
<evidence type="ECO:0000256" key="2">
    <source>
        <dbReference type="SAM" id="SignalP"/>
    </source>
</evidence>
<reference evidence="4" key="1">
    <citation type="submission" date="2019-08" db="EMBL/GenBank/DDBJ databases">
        <title>The genome of the North American firefly Photinus pyralis.</title>
        <authorList>
            <consortium name="Photinus pyralis genome working group"/>
            <person name="Fallon T.R."/>
            <person name="Sander Lower S.E."/>
            <person name="Weng J.-K."/>
        </authorList>
    </citation>
    <scope>NUCLEOTIDE SEQUENCE</scope>
    <source>
        <strain evidence="4">TRF0915ILg1</strain>
        <tissue evidence="4">Whole body</tissue>
    </source>
</reference>
<evidence type="ECO:0000313" key="5">
    <source>
        <dbReference type="Proteomes" id="UP000801492"/>
    </source>
</evidence>
<comment type="caution">
    <text evidence="4">The sequence shown here is derived from an EMBL/GenBank/DDBJ whole genome shotgun (WGS) entry which is preliminary data.</text>
</comment>
<proteinExistence type="predicted"/>
<organism evidence="4 5">
    <name type="scientific">Ignelater luminosus</name>
    <name type="common">Cucubano</name>
    <name type="synonym">Pyrophorus luminosus</name>
    <dbReference type="NCBI Taxonomy" id="2038154"/>
    <lineage>
        <taxon>Eukaryota</taxon>
        <taxon>Metazoa</taxon>
        <taxon>Ecdysozoa</taxon>
        <taxon>Arthropoda</taxon>
        <taxon>Hexapoda</taxon>
        <taxon>Insecta</taxon>
        <taxon>Pterygota</taxon>
        <taxon>Neoptera</taxon>
        <taxon>Endopterygota</taxon>
        <taxon>Coleoptera</taxon>
        <taxon>Polyphaga</taxon>
        <taxon>Elateriformia</taxon>
        <taxon>Elateroidea</taxon>
        <taxon>Elateridae</taxon>
        <taxon>Agrypninae</taxon>
        <taxon>Pyrophorini</taxon>
        <taxon>Ignelater</taxon>
    </lineage>
</organism>
<feature type="compositionally biased region" description="Basic residues" evidence="1">
    <location>
        <begin position="312"/>
        <end position="323"/>
    </location>
</feature>
<feature type="domain" description="Chitin-binding type-2" evidence="3">
    <location>
        <begin position="381"/>
        <end position="443"/>
    </location>
</feature>
<sequence length="467" mass="53843">MEWKSLSILAVICHLTASVYGGPTEENQLSAADGKKSRRASIVMCHPEQTFFCINFTHYSPCVHVDLADLANTSFALSHGGEFYCGAERCCQVGADSPCTYRCQPQALEFKNPRISWNFAHMKKKKKKRSKEPLTSEEVDRLNRIVSVKSFIIRQKDLEEWDDDYDEFDENVYKWKPSYRTFCPLKQMLVRHHEVSPCLRNKTRSVINETSTTETALTTTKLASLTVQPVTTLKTYSTIRKTTSTTTVPTKATTTSTTTTSTTTPRTTTTRTTTTPTSRRTTTTHTTTRSTTTTRRTTTRSTTTRTTTTKRTTTKHTTTKHNITRSTTNRHTTTRRTHKPIKSKHTKPTKHTRKTKPTHSTHKPRPTKSRLKPMDHHNKPSLNCTSSIIHRKHNIVGTCQDYYECVKTSKGQYAWEKRSCPQHEYFDLKYQLCRMIENVECRVIPNSNKEKRWHSYINENHKDLKYT</sequence>
<feature type="signal peptide" evidence="2">
    <location>
        <begin position="1"/>
        <end position="21"/>
    </location>
</feature>
<dbReference type="Gene3D" id="2.170.140.10">
    <property type="entry name" value="Chitin binding domain"/>
    <property type="match status" value="1"/>
</dbReference>
<dbReference type="GO" id="GO:0008061">
    <property type="term" value="F:chitin binding"/>
    <property type="evidence" value="ECO:0007669"/>
    <property type="project" value="InterPro"/>
</dbReference>
<gene>
    <name evidence="4" type="ORF">ILUMI_03267</name>
</gene>
<dbReference type="GO" id="GO:0005576">
    <property type="term" value="C:extracellular region"/>
    <property type="evidence" value="ECO:0007669"/>
    <property type="project" value="InterPro"/>
</dbReference>
<keyword evidence="2" id="KW-0732">Signal</keyword>
<protein>
    <recommendedName>
        <fullName evidence="3">Chitin-binding type-2 domain-containing protein</fullName>
    </recommendedName>
</protein>
<dbReference type="EMBL" id="VTPC01001143">
    <property type="protein sequence ID" value="KAF2902916.1"/>
    <property type="molecule type" value="Genomic_DNA"/>
</dbReference>
<dbReference type="SUPFAM" id="SSF57625">
    <property type="entry name" value="Invertebrate chitin-binding proteins"/>
    <property type="match status" value="1"/>
</dbReference>